<organism evidence="2 3">
    <name type="scientific">Brevibacillus centrosporus</name>
    <dbReference type="NCBI Taxonomy" id="54910"/>
    <lineage>
        <taxon>Bacteria</taxon>
        <taxon>Bacillati</taxon>
        <taxon>Bacillota</taxon>
        <taxon>Bacilli</taxon>
        <taxon>Bacillales</taxon>
        <taxon>Paenibacillaceae</taxon>
        <taxon>Brevibacillus</taxon>
    </lineage>
</organism>
<proteinExistence type="predicted"/>
<keyword evidence="1" id="KW-0812">Transmembrane</keyword>
<dbReference type="Proteomes" id="UP000198915">
    <property type="component" value="Unassembled WGS sequence"/>
</dbReference>
<protein>
    <submittedName>
        <fullName evidence="2">Uncharacterized protein</fullName>
    </submittedName>
</protein>
<dbReference type="STRING" id="1884381.SAMN05518846_101371"/>
<gene>
    <name evidence="2" type="ORF">SAMN05518846_101371</name>
</gene>
<name>A0A1I3LMJ7_9BACL</name>
<evidence type="ECO:0000256" key="1">
    <source>
        <dbReference type="SAM" id="Phobius"/>
    </source>
</evidence>
<reference evidence="3" key="1">
    <citation type="submission" date="2016-10" db="EMBL/GenBank/DDBJ databases">
        <authorList>
            <person name="Varghese N."/>
            <person name="Submissions S."/>
        </authorList>
    </citation>
    <scope>NUCLEOTIDE SEQUENCE [LARGE SCALE GENOMIC DNA]</scope>
    <source>
        <strain evidence="3">OK042</strain>
    </source>
</reference>
<dbReference type="GeneID" id="301129467"/>
<dbReference type="RefSeq" id="WP_139228055.1">
    <property type="nucleotide sequence ID" value="NZ_BJOE01000015.1"/>
</dbReference>
<evidence type="ECO:0000313" key="3">
    <source>
        <dbReference type="Proteomes" id="UP000198915"/>
    </source>
</evidence>
<keyword evidence="1" id="KW-0472">Membrane</keyword>
<keyword evidence="1" id="KW-1133">Transmembrane helix</keyword>
<evidence type="ECO:0000313" key="2">
    <source>
        <dbReference type="EMBL" id="SFI85932.1"/>
    </source>
</evidence>
<feature type="transmembrane region" description="Helical" evidence="1">
    <location>
        <begin position="30"/>
        <end position="48"/>
    </location>
</feature>
<dbReference type="AlphaFoldDB" id="A0A1I3LMJ7"/>
<accession>A0A1I3LMJ7</accession>
<sequence length="70" mass="8147">MTMLVLIYAAVTFLPMHVFARRGYEKGEIILFFILSTLGLFVWLSILLKHPFSPDTIVAWTIDRFFDLLP</sequence>
<dbReference type="EMBL" id="FORT01000001">
    <property type="protein sequence ID" value="SFI85932.1"/>
    <property type="molecule type" value="Genomic_DNA"/>
</dbReference>
<keyword evidence="3" id="KW-1185">Reference proteome</keyword>